<dbReference type="AlphaFoldDB" id="A0A1R3RWY8"/>
<dbReference type="OMA" id="PGHATIH"/>
<sequence length="156" mass="16906">MKPTNPLPLLLLSLLPLSTTHPTNITSTTITPGHATIHNTCPFPIYIWSVSSTTSPQYTLTQTQNYTESLHHDVQTGGVSIKITTVKDGLYTGSPQMIFAYNLVEEKLWFDLSDVFGDPFKGWRVSVRVDGSGNGGGNGKEEIVWEDGVAPGGRSG</sequence>
<evidence type="ECO:0000256" key="2">
    <source>
        <dbReference type="SAM" id="SignalP"/>
    </source>
</evidence>
<dbReference type="VEuPathDB" id="FungiDB:ASPCADRAFT_403254"/>
<dbReference type="PANTHER" id="PTHR36195">
    <property type="entry name" value="DOMAIN PROTEIN, PUTATIVE (AFU_ORTHOLOGUE AFUA_5G01990)-RELATED-RELATED"/>
    <property type="match status" value="1"/>
</dbReference>
<dbReference type="Pfam" id="PF04681">
    <property type="entry name" value="Bys1"/>
    <property type="match status" value="1"/>
</dbReference>
<proteinExistence type="predicted"/>
<keyword evidence="2" id="KW-0732">Signal</keyword>
<evidence type="ECO:0000313" key="3">
    <source>
        <dbReference type="EMBL" id="OOF98967.1"/>
    </source>
</evidence>
<dbReference type="Proteomes" id="UP000188318">
    <property type="component" value="Unassembled WGS sequence"/>
</dbReference>
<protein>
    <submittedName>
        <fullName evidence="3">Uncharacterized protein</fullName>
    </submittedName>
</protein>
<evidence type="ECO:0000256" key="1">
    <source>
        <dbReference type="SAM" id="MobiDB-lite"/>
    </source>
</evidence>
<evidence type="ECO:0000313" key="4">
    <source>
        <dbReference type="Proteomes" id="UP000188318"/>
    </source>
</evidence>
<name>A0A1R3RWY8_ASPC5</name>
<keyword evidence="4" id="KW-1185">Reference proteome</keyword>
<organism evidence="3 4">
    <name type="scientific">Aspergillus carbonarius (strain ITEM 5010)</name>
    <dbReference type="NCBI Taxonomy" id="602072"/>
    <lineage>
        <taxon>Eukaryota</taxon>
        <taxon>Fungi</taxon>
        <taxon>Dikarya</taxon>
        <taxon>Ascomycota</taxon>
        <taxon>Pezizomycotina</taxon>
        <taxon>Eurotiomycetes</taxon>
        <taxon>Eurotiomycetidae</taxon>
        <taxon>Eurotiales</taxon>
        <taxon>Aspergillaceae</taxon>
        <taxon>Aspergillus</taxon>
        <taxon>Aspergillus subgen. Circumdati</taxon>
    </lineage>
</organism>
<reference evidence="4" key="1">
    <citation type="journal article" date="2017" name="Genome Biol.">
        <title>Comparative genomics reveals high biological diversity and specific adaptations in the industrially and medically important fungal genus Aspergillus.</title>
        <authorList>
            <person name="de Vries R.P."/>
            <person name="Riley R."/>
            <person name="Wiebenga A."/>
            <person name="Aguilar-Osorio G."/>
            <person name="Amillis S."/>
            <person name="Uchima C.A."/>
            <person name="Anderluh G."/>
            <person name="Asadollahi M."/>
            <person name="Askin M."/>
            <person name="Barry K."/>
            <person name="Battaglia E."/>
            <person name="Bayram O."/>
            <person name="Benocci T."/>
            <person name="Braus-Stromeyer S.A."/>
            <person name="Caldana C."/>
            <person name="Canovas D."/>
            <person name="Cerqueira G.C."/>
            <person name="Chen F."/>
            <person name="Chen W."/>
            <person name="Choi C."/>
            <person name="Clum A."/>
            <person name="Dos Santos R.A."/>
            <person name="Damasio A.R."/>
            <person name="Diallinas G."/>
            <person name="Emri T."/>
            <person name="Fekete E."/>
            <person name="Flipphi M."/>
            <person name="Freyberg S."/>
            <person name="Gallo A."/>
            <person name="Gournas C."/>
            <person name="Habgood R."/>
            <person name="Hainaut M."/>
            <person name="Harispe M.L."/>
            <person name="Henrissat B."/>
            <person name="Hilden K.S."/>
            <person name="Hope R."/>
            <person name="Hossain A."/>
            <person name="Karabika E."/>
            <person name="Karaffa L."/>
            <person name="Karanyi Z."/>
            <person name="Krasevec N."/>
            <person name="Kuo A."/>
            <person name="Kusch H."/>
            <person name="LaButti K."/>
            <person name="Lagendijk E.L."/>
            <person name="Lapidus A."/>
            <person name="Levasseur A."/>
            <person name="Lindquist E."/>
            <person name="Lipzen A."/>
            <person name="Logrieco A.F."/>
            <person name="MacCabe A."/>
            <person name="Maekelae M.R."/>
            <person name="Malavazi I."/>
            <person name="Melin P."/>
            <person name="Meyer V."/>
            <person name="Mielnichuk N."/>
            <person name="Miskei M."/>
            <person name="Molnar A.P."/>
            <person name="Mule G."/>
            <person name="Ngan C.Y."/>
            <person name="Orejas M."/>
            <person name="Orosz E."/>
            <person name="Ouedraogo J.P."/>
            <person name="Overkamp K.M."/>
            <person name="Park H.-S."/>
            <person name="Perrone G."/>
            <person name="Piumi F."/>
            <person name="Punt P.J."/>
            <person name="Ram A.F."/>
            <person name="Ramon A."/>
            <person name="Rauscher S."/>
            <person name="Record E."/>
            <person name="Riano-Pachon D.M."/>
            <person name="Robert V."/>
            <person name="Roehrig J."/>
            <person name="Ruller R."/>
            <person name="Salamov A."/>
            <person name="Salih N.S."/>
            <person name="Samson R.A."/>
            <person name="Sandor E."/>
            <person name="Sanguinetti M."/>
            <person name="Schuetze T."/>
            <person name="Sepcic K."/>
            <person name="Shelest E."/>
            <person name="Sherlock G."/>
            <person name="Sophianopoulou V."/>
            <person name="Squina F.M."/>
            <person name="Sun H."/>
            <person name="Susca A."/>
            <person name="Todd R.B."/>
            <person name="Tsang A."/>
            <person name="Unkles S.E."/>
            <person name="van de Wiele N."/>
            <person name="van Rossen-Uffink D."/>
            <person name="Oliveira J.V."/>
            <person name="Vesth T.C."/>
            <person name="Visser J."/>
            <person name="Yu J.-H."/>
            <person name="Zhou M."/>
            <person name="Andersen M.R."/>
            <person name="Archer D.B."/>
            <person name="Baker S.E."/>
            <person name="Benoit I."/>
            <person name="Brakhage A.A."/>
            <person name="Braus G.H."/>
            <person name="Fischer R."/>
            <person name="Frisvad J.C."/>
            <person name="Goldman G.H."/>
            <person name="Houbraken J."/>
            <person name="Oakley B."/>
            <person name="Pocsi I."/>
            <person name="Scazzocchio C."/>
            <person name="Seiboth B."/>
            <person name="vanKuyk P.A."/>
            <person name="Wortman J."/>
            <person name="Dyer P.S."/>
            <person name="Grigoriev I.V."/>
        </authorList>
    </citation>
    <scope>NUCLEOTIDE SEQUENCE [LARGE SCALE GENOMIC DNA]</scope>
    <source>
        <strain evidence="4">ITEM 5010</strain>
    </source>
</reference>
<dbReference type="PANTHER" id="PTHR36195:SF5">
    <property type="entry name" value="BYS1 FAMILY PROTEIN (AFU_ORTHOLOGUE AFUA_2G04533)"/>
    <property type="match status" value="1"/>
</dbReference>
<accession>A0A1R3RWY8</accession>
<dbReference type="EMBL" id="KV907495">
    <property type="protein sequence ID" value="OOF98967.1"/>
    <property type="molecule type" value="Genomic_DNA"/>
</dbReference>
<dbReference type="STRING" id="602072.A0A1R3RWY8"/>
<feature type="chain" id="PRO_5012639073" evidence="2">
    <location>
        <begin position="23"/>
        <end position="156"/>
    </location>
</feature>
<feature type="region of interest" description="Disordered" evidence="1">
    <location>
        <begin position="133"/>
        <end position="156"/>
    </location>
</feature>
<dbReference type="InterPro" id="IPR006771">
    <property type="entry name" value="CetA-like"/>
</dbReference>
<dbReference type="OrthoDB" id="3682664at2759"/>
<feature type="signal peptide" evidence="2">
    <location>
        <begin position="1"/>
        <end position="22"/>
    </location>
</feature>
<gene>
    <name evidence="3" type="ORF">ASPCADRAFT_403254</name>
</gene>